<accession>S6G909</accession>
<dbReference type="AlphaFoldDB" id="S6G909"/>
<feature type="region of interest" description="Disordered" evidence="1">
    <location>
        <begin position="131"/>
        <end position="153"/>
    </location>
</feature>
<dbReference type="PATRIC" id="fig|1269275.4.peg.219"/>
<sequence length="178" mass="18492">SKTKGIRDSGSKEDEADTVYLLAKELAYDVVTGQTDNLAAALAKTSGKDIVQFAKAVGVSHPSIDGKVCVTKSVATGSGQNKSFGMYAGVSTARTAQRDNATSLCAGRGSKHADDNSSPNAQVLRDFVTNTLKEDGNGNWPTSKGDDTKPNDNAKAVATDLVALNSDEKTIVAGLLEL</sequence>
<evidence type="ECO:0000313" key="3">
    <source>
        <dbReference type="Proteomes" id="UP000053165"/>
    </source>
</evidence>
<proteinExistence type="predicted"/>
<dbReference type="Proteomes" id="UP000053165">
    <property type="component" value="Unassembled WGS sequence"/>
</dbReference>
<gene>
    <name evidence="2" type="ORF">CRT38_00940</name>
</gene>
<name>S6G909_ANAPH</name>
<dbReference type="EMBL" id="APHI01000001">
    <property type="protein sequence ID" value="EOA63021.2"/>
    <property type="molecule type" value="Genomic_DNA"/>
</dbReference>
<reference evidence="2 3" key="1">
    <citation type="submission" date="2013-03" db="EMBL/GenBank/DDBJ databases">
        <title>Genome sequence of Anaplasma phagocytophilum strain CRT38.</title>
        <authorList>
            <person name="Felsheim R.F."/>
            <person name="Kurtti T.J."/>
            <person name="Munderloh U.G."/>
        </authorList>
    </citation>
    <scope>NUCLEOTIDE SEQUENCE [LARGE SCALE GENOMIC DNA]</scope>
    <source>
        <strain evidence="2 3">CRT38</strain>
    </source>
</reference>
<organism evidence="2 3">
    <name type="scientific">Anaplasma phagocytophilum str. CRT38</name>
    <dbReference type="NCBI Taxonomy" id="1269275"/>
    <lineage>
        <taxon>Bacteria</taxon>
        <taxon>Pseudomonadati</taxon>
        <taxon>Pseudomonadota</taxon>
        <taxon>Alphaproteobacteria</taxon>
        <taxon>Rickettsiales</taxon>
        <taxon>Anaplasmataceae</taxon>
        <taxon>Anaplasma</taxon>
        <taxon>phagocytophilum group</taxon>
    </lineage>
</organism>
<comment type="caution">
    <text evidence="2">The sequence shown here is derived from an EMBL/GenBank/DDBJ whole genome shotgun (WGS) entry which is preliminary data.</text>
</comment>
<evidence type="ECO:0000256" key="1">
    <source>
        <dbReference type="SAM" id="MobiDB-lite"/>
    </source>
</evidence>
<evidence type="ECO:0000313" key="2">
    <source>
        <dbReference type="EMBL" id="EOA63021.2"/>
    </source>
</evidence>
<protein>
    <submittedName>
        <fullName evidence="2">p44-new outer membrane protein</fullName>
    </submittedName>
</protein>
<feature type="non-terminal residue" evidence="2">
    <location>
        <position position="1"/>
    </location>
</feature>